<feature type="transmembrane region" description="Helical" evidence="1">
    <location>
        <begin position="907"/>
        <end position="930"/>
    </location>
</feature>
<dbReference type="Proteomes" id="UP001139682">
    <property type="component" value="Unassembled WGS sequence"/>
</dbReference>
<keyword evidence="3" id="KW-1185">Reference proteome</keyword>
<sequence length="1132" mass="125258">MSKTDPVVNRDTQTLPEKNILMDVFEAILKRADEGKARDQRREEILEDRGPYLDNKPPLAENDFTLDEDDIANVDDHWQARTGDRLLLWDDMLLVTDKDGKEVLIHPDLHPELHEQAKAMLDNGEVEGGPAWEKAGLSEEHAKWLGQYEARGFEVVEPGDSLPELGSLRFIGPGFLDMDAAVYFDTGFNLTVAEKGDGYLFEHGTAIFETGDGKRYAVSKEYNAEAYEELKKMDEQQKAIMEKIDDEGYSVLQPDEDTPVITGDSKVETLADGVKAIEVPGRGKFIVIESLTPDQFATLHGDQVEGQQSGADDVFKDKDLPTAEETDLMRAKTTEKDKTVGELYYEKLKEAYKDEPEDSDKAKYLRLLEAQATLSGGFKYLPYTTNRNAFGTGDNTSYLPDQVDMDPADMRGLMDESALGEELLRLANEPEIIEDNEKFFKEAVDKVKDKDELRDKIADTMRDPEYQEALEELKADGKGEVAEARYASDMQSLRALDPDLAEQIDIELKFGVPIEQLNEIFEDGAEGVGSENLDKATSDVVTTMIATTMSTLFGSKRGSDIFNYYFGGGKEKGQEKLELKPSEQKMVENLTNARPAIEQVVRDRAVANLNDPSAQPKPITGDELNKAMDKAKIPLDQRGGVGGVLGSLAKHGVLSSSAGMLGMVAGIYKMSDGGLNFGETAAERIEVARNFLSFVGVLAPTATMVTGAFDQLFKNAGLADALGIGKDLRETVWDKRHPPKKPDLTSDIPLQMLDPALGAPDVKPQVPDPDLGKPFTPENFWEAFDNRLTASRPALEDTITALPDDQRDRVSSHVDAISNNAPDADSVPKNQRLQWIGGALSAIGGMADSAGGILDIVLGGMGLDKLIKEGGTPEEFAAKGLQIGAGAFGTGMGITGIAAAFGVGGAAIASSVLGAAGSVIGLIAAIIGGVTAMKRNENTAEGVRDFFRGLEKDGVLEEGWGDKLNYLIHVRYEHNYTFLKNNEQYREWFPESMPVWEAQPEHFKEFTEKVEKDKRIGDDWFRDTTKDLVVHSSRFDTAFYEEHKDKIDLLVDSWDDWADWKGSDDIVSDKDFEKLLSGKLETTEEQREAVRFLMENSEFFEFLDTIRYHANNTKDDGKISRRDLDKWLDQVR</sequence>
<evidence type="ECO:0000313" key="3">
    <source>
        <dbReference type="Proteomes" id="UP001139682"/>
    </source>
</evidence>
<evidence type="ECO:0000256" key="1">
    <source>
        <dbReference type="SAM" id="Phobius"/>
    </source>
</evidence>
<gene>
    <name evidence="2" type="ORF">MST27_16985</name>
</gene>
<reference evidence="2" key="1">
    <citation type="submission" date="2022-03" db="EMBL/GenBank/DDBJ databases">
        <title>Pseudomonas marianensis sp. nov., a marine bacterium isolated from deep-sea sediments of the Mariana Trench.</title>
        <authorList>
            <person name="Wei Y."/>
        </authorList>
    </citation>
    <scope>NUCLEOTIDE SEQUENCE</scope>
    <source>
        <strain evidence="2">PS1</strain>
    </source>
</reference>
<keyword evidence="1" id="KW-0472">Membrane</keyword>
<comment type="caution">
    <text evidence="2">The sequence shown here is derived from an EMBL/GenBank/DDBJ whole genome shotgun (WGS) entry which is preliminary data.</text>
</comment>
<evidence type="ECO:0000313" key="2">
    <source>
        <dbReference type="EMBL" id="MCJ0975069.1"/>
    </source>
</evidence>
<dbReference type="AlphaFoldDB" id="A0A9X1W951"/>
<organism evidence="2 3">
    <name type="scientific">Stutzerimonas marianensis</name>
    <dbReference type="NCBI Taxonomy" id="2929513"/>
    <lineage>
        <taxon>Bacteria</taxon>
        <taxon>Pseudomonadati</taxon>
        <taxon>Pseudomonadota</taxon>
        <taxon>Gammaproteobacteria</taxon>
        <taxon>Pseudomonadales</taxon>
        <taxon>Pseudomonadaceae</taxon>
        <taxon>Stutzerimonas</taxon>
    </lineage>
</organism>
<dbReference type="RefSeq" id="WP_243607118.1">
    <property type="nucleotide sequence ID" value="NZ_JALGRD010000009.1"/>
</dbReference>
<dbReference type="EMBL" id="JALGRD010000009">
    <property type="protein sequence ID" value="MCJ0975069.1"/>
    <property type="molecule type" value="Genomic_DNA"/>
</dbReference>
<keyword evidence="1" id="KW-0812">Transmembrane</keyword>
<proteinExistence type="predicted"/>
<name>A0A9X1W951_9GAMM</name>
<accession>A0A9X1W951</accession>
<keyword evidence="1" id="KW-1133">Transmembrane helix</keyword>
<feature type="transmembrane region" description="Helical" evidence="1">
    <location>
        <begin position="880"/>
        <end position="901"/>
    </location>
</feature>
<protein>
    <submittedName>
        <fullName evidence="2">Uncharacterized protein</fullName>
    </submittedName>
</protein>